<dbReference type="HAMAP" id="MF_01987">
    <property type="entry name" value="Ribokinase"/>
    <property type="match status" value="1"/>
</dbReference>
<keyword evidence="5 12" id="KW-0479">Metal-binding</keyword>
<dbReference type="InterPro" id="IPR002173">
    <property type="entry name" value="Carboh/pur_kinase_PfkB_CS"/>
</dbReference>
<comment type="catalytic activity">
    <reaction evidence="12">
        <text>D-ribose + ATP = D-ribose 5-phosphate + ADP + H(+)</text>
        <dbReference type="Rhea" id="RHEA:13697"/>
        <dbReference type="ChEBI" id="CHEBI:15378"/>
        <dbReference type="ChEBI" id="CHEBI:30616"/>
        <dbReference type="ChEBI" id="CHEBI:47013"/>
        <dbReference type="ChEBI" id="CHEBI:78346"/>
        <dbReference type="ChEBI" id="CHEBI:456216"/>
        <dbReference type="EC" id="2.7.1.15"/>
    </reaction>
</comment>
<protein>
    <recommendedName>
        <fullName evidence="3 12">Ribokinase</fullName>
        <shortName evidence="12">RK</shortName>
        <ecNumber evidence="2 12">2.7.1.15</ecNumber>
    </recommendedName>
</protein>
<proteinExistence type="inferred from homology"/>
<evidence type="ECO:0000256" key="10">
    <source>
        <dbReference type="ARBA" id="ARBA00022958"/>
    </source>
</evidence>
<dbReference type="EC" id="2.7.1.15" evidence="2 12"/>
<keyword evidence="7 12" id="KW-0418">Kinase</keyword>
<feature type="binding site" evidence="12">
    <location>
        <position position="252"/>
    </location>
    <ligand>
        <name>substrate</name>
    </ligand>
</feature>
<comment type="subcellular location">
    <subcellularLocation>
        <location evidence="12">Cytoplasm</location>
    </subcellularLocation>
</comment>
<feature type="domain" description="Carbohydrate kinase PfkB" evidence="13">
    <location>
        <begin position="6"/>
        <end position="293"/>
    </location>
</feature>
<keyword evidence="8 12" id="KW-0067">ATP-binding</keyword>
<dbReference type="PRINTS" id="PR00990">
    <property type="entry name" value="RIBOKINASE"/>
</dbReference>
<feature type="binding site" evidence="12">
    <location>
        <position position="187"/>
    </location>
    <ligand>
        <name>ATP</name>
        <dbReference type="ChEBI" id="CHEBI:30616"/>
    </ligand>
</feature>
<feature type="binding site" evidence="12">
    <location>
        <position position="143"/>
    </location>
    <ligand>
        <name>substrate</name>
    </ligand>
</feature>
<feature type="binding site" evidence="12">
    <location>
        <begin position="251"/>
        <end position="252"/>
    </location>
    <ligand>
        <name>ATP</name>
        <dbReference type="ChEBI" id="CHEBI:30616"/>
    </ligand>
</feature>
<dbReference type="Proteomes" id="UP000198625">
    <property type="component" value="Unassembled WGS sequence"/>
</dbReference>
<comment type="similarity">
    <text evidence="12">Belongs to the carbohydrate kinase PfkB family. Ribokinase subfamily.</text>
</comment>
<dbReference type="SUPFAM" id="SSF53613">
    <property type="entry name" value="Ribokinase-like"/>
    <property type="match status" value="1"/>
</dbReference>
<dbReference type="CDD" id="cd01174">
    <property type="entry name" value="ribokinase"/>
    <property type="match status" value="1"/>
</dbReference>
<feature type="binding site" evidence="12">
    <location>
        <position position="246"/>
    </location>
    <ligand>
        <name>K(+)</name>
        <dbReference type="ChEBI" id="CHEBI:29103"/>
    </ligand>
</feature>
<feature type="active site" description="Proton acceptor" evidence="12">
    <location>
        <position position="252"/>
    </location>
</feature>
<dbReference type="UniPathway" id="UPA00916">
    <property type="reaction ID" value="UER00889"/>
</dbReference>
<sequence length="298" mass="32294">MEIIPNILVVGSMNMDLVTRAERMPAIGETISGTGFNTIPGGKGANQAVASARMGANVAFIGCVGDDVYGNTLVETLSKENINVERIEKIKDTPTGIATIIVDEKGNNSIVVVPGANALVSTERLHKSKELINWCNTIVLQLEIPLDTVIESIIEGKKKDKTIIFNPAPVQELDEKIYKYVDYLIVNEIEAKQISKVQENNHRELVESLLSMGFKNVLMTVGEQGVWFNKENSIQHIPAIKVKAVDTTAAGDSFVGAFATFLAKGLDKESAIKLAVKAASITVTRIGAQSSLPYLREI</sequence>
<comment type="similarity">
    <text evidence="1">Belongs to the carbohydrate kinase pfkB family.</text>
</comment>
<dbReference type="InterPro" id="IPR002139">
    <property type="entry name" value="Ribo/fructo_kinase"/>
</dbReference>
<feature type="binding site" evidence="12">
    <location>
        <begin position="14"/>
        <end position="16"/>
    </location>
    <ligand>
        <name>substrate</name>
    </ligand>
</feature>
<evidence type="ECO:0000256" key="8">
    <source>
        <dbReference type="ARBA" id="ARBA00022840"/>
    </source>
</evidence>
<gene>
    <name evidence="12" type="primary">rbsK</name>
    <name evidence="14" type="ORF">SAMN05660462_01781</name>
</gene>
<keyword evidence="12" id="KW-0963">Cytoplasm</keyword>
<dbReference type="InterPro" id="IPR011611">
    <property type="entry name" value="PfkB_dom"/>
</dbReference>
<dbReference type="NCBIfam" id="TIGR02152">
    <property type="entry name" value="D_ribokin_bact"/>
    <property type="match status" value="1"/>
</dbReference>
<dbReference type="PANTHER" id="PTHR10584:SF166">
    <property type="entry name" value="RIBOKINASE"/>
    <property type="match status" value="1"/>
</dbReference>
<evidence type="ECO:0000256" key="3">
    <source>
        <dbReference type="ARBA" id="ARBA00016943"/>
    </source>
</evidence>
<feature type="binding site" evidence="12">
    <location>
        <position position="287"/>
    </location>
    <ligand>
        <name>K(+)</name>
        <dbReference type="ChEBI" id="CHEBI:29103"/>
    </ligand>
</feature>
<dbReference type="PROSITE" id="PS00584">
    <property type="entry name" value="PFKB_KINASES_2"/>
    <property type="match status" value="1"/>
</dbReference>
<comment type="pathway">
    <text evidence="12">Carbohydrate metabolism; D-ribose degradation; D-ribose 5-phosphate from beta-D-ribopyranose: step 2/2.</text>
</comment>
<feature type="binding site" evidence="12">
    <location>
        <position position="291"/>
    </location>
    <ligand>
        <name>K(+)</name>
        <dbReference type="ChEBI" id="CHEBI:29103"/>
    </ligand>
</feature>
<evidence type="ECO:0000256" key="4">
    <source>
        <dbReference type="ARBA" id="ARBA00022679"/>
    </source>
</evidence>
<evidence type="ECO:0000256" key="5">
    <source>
        <dbReference type="ARBA" id="ARBA00022723"/>
    </source>
</evidence>
<keyword evidence="6 12" id="KW-0547">Nucleotide-binding</keyword>
<evidence type="ECO:0000256" key="11">
    <source>
        <dbReference type="ARBA" id="ARBA00023277"/>
    </source>
</evidence>
<dbReference type="PROSITE" id="PS00583">
    <property type="entry name" value="PFKB_KINASES_1"/>
    <property type="match status" value="1"/>
</dbReference>
<accession>A0A1H3Q4J2</accession>
<comment type="cofactor">
    <cofactor evidence="12">
        <name>Mg(2+)</name>
        <dbReference type="ChEBI" id="CHEBI:18420"/>
    </cofactor>
    <text evidence="12">Requires a divalent cation, most likely magnesium in vivo, as an electrophilic catalyst to aid phosphoryl group transfer. It is the chelate of the metal and the nucleotide that is the actual substrate.</text>
</comment>
<evidence type="ECO:0000256" key="9">
    <source>
        <dbReference type="ARBA" id="ARBA00022842"/>
    </source>
</evidence>
<evidence type="ECO:0000313" key="14">
    <source>
        <dbReference type="EMBL" id="SDZ08101.1"/>
    </source>
</evidence>
<keyword evidence="10 12" id="KW-0630">Potassium</keyword>
<feature type="binding site" evidence="12">
    <location>
        <position position="285"/>
    </location>
    <ligand>
        <name>K(+)</name>
        <dbReference type="ChEBI" id="CHEBI:29103"/>
    </ligand>
</feature>
<dbReference type="GO" id="GO:0004747">
    <property type="term" value="F:ribokinase activity"/>
    <property type="evidence" value="ECO:0007669"/>
    <property type="project" value="UniProtKB-UniRule"/>
</dbReference>
<dbReference type="PANTHER" id="PTHR10584">
    <property type="entry name" value="SUGAR KINASE"/>
    <property type="match status" value="1"/>
</dbReference>
<dbReference type="GO" id="GO:0046872">
    <property type="term" value="F:metal ion binding"/>
    <property type="evidence" value="ECO:0007669"/>
    <property type="project" value="UniProtKB-KW"/>
</dbReference>
<name>A0A1H3Q4J2_9FIRM</name>
<comment type="caution">
    <text evidence="12">Lacks conserved residue(s) required for the propagation of feature annotation.</text>
</comment>
<feature type="binding site" evidence="12">
    <location>
        <begin position="220"/>
        <end position="225"/>
    </location>
    <ligand>
        <name>ATP</name>
        <dbReference type="ChEBI" id="CHEBI:30616"/>
    </ligand>
</feature>
<dbReference type="RefSeq" id="WP_091730051.1">
    <property type="nucleotide sequence ID" value="NZ_FNQE01000018.1"/>
</dbReference>
<dbReference type="GO" id="GO:0005524">
    <property type="term" value="F:ATP binding"/>
    <property type="evidence" value="ECO:0007669"/>
    <property type="project" value="UniProtKB-UniRule"/>
</dbReference>
<keyword evidence="15" id="KW-1185">Reference proteome</keyword>
<dbReference type="GO" id="GO:0019303">
    <property type="term" value="P:D-ribose catabolic process"/>
    <property type="evidence" value="ECO:0007669"/>
    <property type="project" value="UniProtKB-UniRule"/>
</dbReference>
<evidence type="ECO:0000256" key="1">
    <source>
        <dbReference type="ARBA" id="ARBA00005380"/>
    </source>
</evidence>
<dbReference type="GO" id="GO:0005737">
    <property type="term" value="C:cytoplasm"/>
    <property type="evidence" value="ECO:0007669"/>
    <property type="project" value="UniProtKB-SubCell"/>
</dbReference>
<keyword evidence="11 12" id="KW-0119">Carbohydrate metabolism</keyword>
<keyword evidence="9 12" id="KW-0460">Magnesium</keyword>
<organism evidence="14 15">
    <name type="scientific">Proteiniborus ethanoligenes</name>
    <dbReference type="NCBI Taxonomy" id="415015"/>
    <lineage>
        <taxon>Bacteria</taxon>
        <taxon>Bacillati</taxon>
        <taxon>Bacillota</taxon>
        <taxon>Clostridia</taxon>
        <taxon>Eubacteriales</taxon>
        <taxon>Proteiniborus</taxon>
    </lineage>
</organism>
<comment type="subunit">
    <text evidence="12">Homodimer.</text>
</comment>
<evidence type="ECO:0000256" key="12">
    <source>
        <dbReference type="HAMAP-Rule" id="MF_01987"/>
    </source>
</evidence>
<keyword evidence="4 12" id="KW-0808">Transferase</keyword>
<feature type="binding site" evidence="12">
    <location>
        <begin position="42"/>
        <end position="46"/>
    </location>
    <ligand>
        <name>substrate</name>
    </ligand>
</feature>
<feature type="binding site" evidence="12">
    <location>
        <position position="248"/>
    </location>
    <ligand>
        <name>K(+)</name>
        <dbReference type="ChEBI" id="CHEBI:29103"/>
    </ligand>
</feature>
<dbReference type="STRING" id="415015.SAMN05660462_01781"/>
<comment type="function">
    <text evidence="12">Catalyzes the phosphorylation of ribose at O-5 in a reaction requiring ATP and magnesium. The resulting D-ribose-5-phosphate can then be used either for sythesis of nucleotides, histidine, and tryptophan, or as a component of the pentose phosphate pathway.</text>
</comment>
<dbReference type="EMBL" id="FNQE01000018">
    <property type="protein sequence ID" value="SDZ08101.1"/>
    <property type="molecule type" value="Genomic_DNA"/>
</dbReference>
<dbReference type="InterPro" id="IPR011877">
    <property type="entry name" value="Ribokinase"/>
</dbReference>
<comment type="activity regulation">
    <text evidence="12">Activated by a monovalent cation that binds near, but not in, the active site. The most likely occupant of the site in vivo is potassium. Ion binding induces a conformational change that may alter substrate affinity.</text>
</comment>
<dbReference type="InterPro" id="IPR029056">
    <property type="entry name" value="Ribokinase-like"/>
</dbReference>
<evidence type="ECO:0000256" key="7">
    <source>
        <dbReference type="ARBA" id="ARBA00022777"/>
    </source>
</evidence>
<dbReference type="Pfam" id="PF00294">
    <property type="entry name" value="PfkB"/>
    <property type="match status" value="1"/>
</dbReference>
<evidence type="ECO:0000256" key="2">
    <source>
        <dbReference type="ARBA" id="ARBA00012035"/>
    </source>
</evidence>
<evidence type="ECO:0000259" key="13">
    <source>
        <dbReference type="Pfam" id="PF00294"/>
    </source>
</evidence>
<reference evidence="15" key="1">
    <citation type="submission" date="2016-10" db="EMBL/GenBank/DDBJ databases">
        <authorList>
            <person name="Varghese N."/>
            <person name="Submissions S."/>
        </authorList>
    </citation>
    <scope>NUCLEOTIDE SEQUENCE [LARGE SCALE GENOMIC DNA]</scope>
    <source>
        <strain evidence="15">DSM 21650</strain>
    </source>
</reference>
<dbReference type="AlphaFoldDB" id="A0A1H3Q4J2"/>
<dbReference type="Gene3D" id="3.40.1190.20">
    <property type="match status" value="1"/>
</dbReference>
<dbReference type="OrthoDB" id="9775849at2"/>
<evidence type="ECO:0000313" key="15">
    <source>
        <dbReference type="Proteomes" id="UP000198625"/>
    </source>
</evidence>
<feature type="binding site" evidence="12">
    <location>
        <position position="282"/>
    </location>
    <ligand>
        <name>K(+)</name>
        <dbReference type="ChEBI" id="CHEBI:29103"/>
    </ligand>
</feature>
<evidence type="ECO:0000256" key="6">
    <source>
        <dbReference type="ARBA" id="ARBA00022741"/>
    </source>
</evidence>